<sequence>MHTSYLAFLPADLRADPELRPQSAAWSWRGHRVHVERVRRPEAEVQMILIHGAGGHAAAMWPFAALAAARGFDVQVPDLPGYGHTGVPSPRGIRYSDWVDCVADLVRAAKSADPRPLVLVGASMGGMLAYAAAARTGMADALAATCLLDPRLPPVRAAIARHRWLGRYGIRLLIPVLDGLRVPVRLLANMSAMSSDPGLTRVVATDPHGGGSRIPLGFLRTYLRSAPDVEPEEFTACPVWLVHPGADRWTPLSLSQAFFDRIAAPKRLIVLDAAAHYPVERPGIYQLADAFTEIRDQLVAGPSADR</sequence>
<dbReference type="Gene3D" id="3.40.50.1820">
    <property type="entry name" value="alpha/beta hydrolase"/>
    <property type="match status" value="1"/>
</dbReference>
<dbReference type="PANTHER" id="PTHR46438:SF11">
    <property type="entry name" value="LIPASE-RELATED"/>
    <property type="match status" value="1"/>
</dbReference>
<dbReference type="InterPro" id="IPR029058">
    <property type="entry name" value="AB_hydrolase_fold"/>
</dbReference>
<dbReference type="InterPro" id="IPR000073">
    <property type="entry name" value="AB_hydrolase_1"/>
</dbReference>
<feature type="domain" description="Serine aminopeptidase S33" evidence="1">
    <location>
        <begin position="44"/>
        <end position="276"/>
    </location>
</feature>
<dbReference type="InterPro" id="IPR022742">
    <property type="entry name" value="Hydrolase_4"/>
</dbReference>
<name>A0ABN6U3K2_9NOCA</name>
<accession>A0ABN6U3K2</accession>
<dbReference type="Pfam" id="PF12146">
    <property type="entry name" value="Hydrolase_4"/>
    <property type="match status" value="1"/>
</dbReference>
<dbReference type="Proteomes" id="UP001317870">
    <property type="component" value="Chromosome"/>
</dbReference>
<evidence type="ECO:0000313" key="2">
    <source>
        <dbReference type="EMBL" id="BDT99777.1"/>
    </source>
</evidence>
<proteinExistence type="predicted"/>
<keyword evidence="3" id="KW-1185">Reference proteome</keyword>
<dbReference type="PRINTS" id="PR00111">
    <property type="entry name" value="ABHYDROLASE"/>
</dbReference>
<protein>
    <submittedName>
        <fullName evidence="2">Lysophospholipase</fullName>
    </submittedName>
</protein>
<evidence type="ECO:0000259" key="1">
    <source>
        <dbReference type="Pfam" id="PF12146"/>
    </source>
</evidence>
<evidence type="ECO:0000313" key="3">
    <source>
        <dbReference type="Proteomes" id="UP001317870"/>
    </source>
</evidence>
<dbReference type="PANTHER" id="PTHR46438">
    <property type="entry name" value="ALPHA/BETA-HYDROLASES SUPERFAMILY PROTEIN"/>
    <property type="match status" value="1"/>
</dbReference>
<dbReference type="EMBL" id="AP026978">
    <property type="protein sequence ID" value="BDT99777.1"/>
    <property type="molecule type" value="Genomic_DNA"/>
</dbReference>
<reference evidence="2 3" key="1">
    <citation type="submission" date="2022-11" db="EMBL/GenBank/DDBJ databases">
        <title>Genome Sequencing of Nocardia sp. ON39_IFM12276 and assembly.</title>
        <authorList>
            <person name="Shimojima M."/>
            <person name="Toyokawa M."/>
            <person name="Uesaka K."/>
        </authorList>
    </citation>
    <scope>NUCLEOTIDE SEQUENCE [LARGE SCALE GENOMIC DNA]</scope>
    <source>
        <strain evidence="2 3">IFM 12276</strain>
    </source>
</reference>
<organism evidence="2 3">
    <name type="scientific">Nocardia sputorum</name>
    <dbReference type="NCBI Taxonomy" id="2984338"/>
    <lineage>
        <taxon>Bacteria</taxon>
        <taxon>Bacillati</taxon>
        <taxon>Actinomycetota</taxon>
        <taxon>Actinomycetes</taxon>
        <taxon>Mycobacteriales</taxon>
        <taxon>Nocardiaceae</taxon>
        <taxon>Nocardia</taxon>
    </lineage>
</organism>
<dbReference type="RefSeq" id="WP_281879957.1">
    <property type="nucleotide sequence ID" value="NZ_AP026978.1"/>
</dbReference>
<gene>
    <name evidence="2" type="ORF">IFM12276_28060</name>
</gene>
<dbReference type="SUPFAM" id="SSF53474">
    <property type="entry name" value="alpha/beta-Hydrolases"/>
    <property type="match status" value="1"/>
</dbReference>